<keyword evidence="2" id="KW-1185">Reference proteome</keyword>
<dbReference type="RefSeq" id="XP_046062177.1">
    <property type="nucleotide sequence ID" value="XM_046203947.1"/>
</dbReference>
<reference evidence="1" key="1">
    <citation type="journal article" date="2021" name="Open Biol.">
        <title>Shared evolutionary footprints suggest mitochondrial oxidative damage underlies multiple complex I losses in fungi.</title>
        <authorList>
            <person name="Schikora-Tamarit M.A."/>
            <person name="Marcet-Houben M."/>
            <person name="Nosek J."/>
            <person name="Gabaldon T."/>
        </authorList>
    </citation>
    <scope>NUCLEOTIDE SEQUENCE</scope>
    <source>
        <strain evidence="1">CBS6075</strain>
    </source>
</reference>
<protein>
    <submittedName>
        <fullName evidence="1">Uncharacterized protein</fullName>
    </submittedName>
</protein>
<organism evidence="1 2">
    <name type="scientific">Ogataea philodendri</name>
    <dbReference type="NCBI Taxonomy" id="1378263"/>
    <lineage>
        <taxon>Eukaryota</taxon>
        <taxon>Fungi</taxon>
        <taxon>Dikarya</taxon>
        <taxon>Ascomycota</taxon>
        <taxon>Saccharomycotina</taxon>
        <taxon>Pichiomycetes</taxon>
        <taxon>Pichiales</taxon>
        <taxon>Pichiaceae</taxon>
        <taxon>Ogataea</taxon>
    </lineage>
</organism>
<proteinExistence type="predicted"/>
<reference evidence="1" key="2">
    <citation type="submission" date="2021-01" db="EMBL/GenBank/DDBJ databases">
        <authorList>
            <person name="Schikora-Tamarit M.A."/>
        </authorList>
    </citation>
    <scope>NUCLEOTIDE SEQUENCE</scope>
    <source>
        <strain evidence="1">CBS6075</strain>
    </source>
</reference>
<dbReference type="AlphaFoldDB" id="A0A9P8P8W6"/>
<accession>A0A9P8P8W6</accession>
<comment type="caution">
    <text evidence="1">The sequence shown here is derived from an EMBL/GenBank/DDBJ whole genome shotgun (WGS) entry which is preliminary data.</text>
</comment>
<dbReference type="GeneID" id="70234981"/>
<name>A0A9P8P8W6_9ASCO</name>
<evidence type="ECO:0000313" key="1">
    <source>
        <dbReference type="EMBL" id="KAH3667365.1"/>
    </source>
</evidence>
<evidence type="ECO:0000313" key="2">
    <source>
        <dbReference type="Proteomes" id="UP000769157"/>
    </source>
</evidence>
<sequence>MAWRNGLFCAVIAVASVSTVSTVSAISAISSTSLLFLLHRTGSVLASVLVLESIDYVVAHTHVFDLTSTHIHLGHLFEVETMLVDGDGVDEREIHPGITVVEQSVDRLARLQLHQNRLLFHRREQIQGKHVVEQN</sequence>
<dbReference type="EMBL" id="JAEUBE010000183">
    <property type="protein sequence ID" value="KAH3667365.1"/>
    <property type="molecule type" value="Genomic_DNA"/>
</dbReference>
<dbReference type="Proteomes" id="UP000769157">
    <property type="component" value="Unassembled WGS sequence"/>
</dbReference>
<gene>
    <name evidence="1" type="ORF">OGAPHI_003014</name>
</gene>